<dbReference type="AlphaFoldDB" id="A0A917FY28"/>
<dbReference type="Pfam" id="PF02597">
    <property type="entry name" value="ThiS"/>
    <property type="match status" value="1"/>
</dbReference>
<dbReference type="EMBL" id="BMGR01000011">
    <property type="protein sequence ID" value="GGG13672.1"/>
    <property type="molecule type" value="Genomic_DNA"/>
</dbReference>
<dbReference type="CDD" id="cd00754">
    <property type="entry name" value="Ubl_MoaD"/>
    <property type="match status" value="1"/>
</dbReference>
<sequence>MQVNVLFFASMADRTGTSRWASTLPSSATIEDVKQMVIETFPHSAELLSICHVAVNQEYVKGNPVLQPLDEIAFFPPVSGG</sequence>
<evidence type="ECO:0000313" key="5">
    <source>
        <dbReference type="Proteomes" id="UP000644756"/>
    </source>
</evidence>
<evidence type="ECO:0000256" key="1">
    <source>
        <dbReference type="ARBA" id="ARBA00022741"/>
    </source>
</evidence>
<dbReference type="GO" id="GO:0006777">
    <property type="term" value="P:Mo-molybdopterin cofactor biosynthetic process"/>
    <property type="evidence" value="ECO:0007669"/>
    <property type="project" value="InterPro"/>
</dbReference>
<name>A0A917FY28_9BACL</name>
<dbReference type="InterPro" id="IPR012675">
    <property type="entry name" value="Beta-grasp_dom_sf"/>
</dbReference>
<protein>
    <recommendedName>
        <fullName evidence="3">Molybdopterin synthase sulfur carrier subunit</fullName>
    </recommendedName>
</protein>
<gene>
    <name evidence="4" type="primary">moaD</name>
    <name evidence="4" type="ORF">GCM10010916_33250</name>
</gene>
<evidence type="ECO:0000256" key="2">
    <source>
        <dbReference type="ARBA" id="ARBA00024200"/>
    </source>
</evidence>
<dbReference type="SUPFAM" id="SSF54285">
    <property type="entry name" value="MoaD/ThiS"/>
    <property type="match status" value="1"/>
</dbReference>
<keyword evidence="5" id="KW-1185">Reference proteome</keyword>
<reference evidence="4" key="2">
    <citation type="submission" date="2020-09" db="EMBL/GenBank/DDBJ databases">
        <authorList>
            <person name="Sun Q."/>
            <person name="Zhou Y."/>
        </authorList>
    </citation>
    <scope>NUCLEOTIDE SEQUENCE</scope>
    <source>
        <strain evidence="4">CGMCC 1.12987</strain>
    </source>
</reference>
<proteinExistence type="inferred from homology"/>
<comment type="similarity">
    <text evidence="2">Belongs to the MoaD family.</text>
</comment>
<keyword evidence="1" id="KW-0547">Nucleotide-binding</keyword>
<comment type="caution">
    <text evidence="4">The sequence shown here is derived from an EMBL/GenBank/DDBJ whole genome shotgun (WGS) entry which is preliminary data.</text>
</comment>
<organism evidence="4 5">
    <name type="scientific">Paenibacillus abyssi</name>
    <dbReference type="NCBI Taxonomy" id="1340531"/>
    <lineage>
        <taxon>Bacteria</taxon>
        <taxon>Bacillati</taxon>
        <taxon>Bacillota</taxon>
        <taxon>Bacilli</taxon>
        <taxon>Bacillales</taxon>
        <taxon>Paenibacillaceae</taxon>
        <taxon>Paenibacillus</taxon>
    </lineage>
</organism>
<dbReference type="GO" id="GO:0000166">
    <property type="term" value="F:nucleotide binding"/>
    <property type="evidence" value="ECO:0007669"/>
    <property type="project" value="UniProtKB-KW"/>
</dbReference>
<dbReference type="Proteomes" id="UP000644756">
    <property type="component" value="Unassembled WGS sequence"/>
</dbReference>
<accession>A0A917FY28</accession>
<evidence type="ECO:0000313" key="4">
    <source>
        <dbReference type="EMBL" id="GGG13672.1"/>
    </source>
</evidence>
<dbReference type="InterPro" id="IPR016155">
    <property type="entry name" value="Mopterin_synth/thiamin_S_b"/>
</dbReference>
<dbReference type="InterPro" id="IPR003749">
    <property type="entry name" value="ThiS/MoaD-like"/>
</dbReference>
<reference evidence="4" key="1">
    <citation type="journal article" date="2014" name="Int. J. Syst. Evol. Microbiol.">
        <title>Complete genome sequence of Corynebacterium casei LMG S-19264T (=DSM 44701T), isolated from a smear-ripened cheese.</title>
        <authorList>
            <consortium name="US DOE Joint Genome Institute (JGI-PGF)"/>
            <person name="Walter F."/>
            <person name="Albersmeier A."/>
            <person name="Kalinowski J."/>
            <person name="Ruckert C."/>
        </authorList>
    </citation>
    <scope>NUCLEOTIDE SEQUENCE</scope>
    <source>
        <strain evidence="4">CGMCC 1.12987</strain>
    </source>
</reference>
<dbReference type="Gene3D" id="3.10.20.30">
    <property type="match status" value="1"/>
</dbReference>
<dbReference type="InterPro" id="IPR044672">
    <property type="entry name" value="MOCS2A"/>
</dbReference>
<dbReference type="NCBIfam" id="TIGR01682">
    <property type="entry name" value="moaD"/>
    <property type="match status" value="1"/>
</dbReference>
<dbReference type="GO" id="GO:1990133">
    <property type="term" value="C:molybdopterin adenylyltransferase complex"/>
    <property type="evidence" value="ECO:0007669"/>
    <property type="project" value="TreeGrafter"/>
</dbReference>
<evidence type="ECO:0000256" key="3">
    <source>
        <dbReference type="ARBA" id="ARBA00024247"/>
    </source>
</evidence>
<dbReference type="PANTHER" id="PTHR33359">
    <property type="entry name" value="MOLYBDOPTERIN SYNTHASE SULFUR CARRIER SUBUNIT"/>
    <property type="match status" value="1"/>
</dbReference>
<dbReference type="PANTHER" id="PTHR33359:SF1">
    <property type="entry name" value="MOLYBDOPTERIN SYNTHASE SULFUR CARRIER SUBUNIT"/>
    <property type="match status" value="1"/>
</dbReference>